<dbReference type="RefSeq" id="WP_070744353.1">
    <property type="nucleotide sequence ID" value="NZ_VMTX01000009.1"/>
</dbReference>
<evidence type="ECO:0000313" key="2">
    <source>
        <dbReference type="EMBL" id="TVU83295.1"/>
    </source>
</evidence>
<sequence length="123" mass="13635">MSLKIQHITDNVQTYTIPAAGSDDTFVEVTIPDFDCQPQVDLQALEDKTKKQNVQIFHTEGIRLVLKHYNPNEEDAINQLVTRQLMEIGNDWVKSDKSGLLSGGDTGEADSSKSSASSKKKKN</sequence>
<dbReference type="EMBL" id="VMTX01000009">
    <property type="protein sequence ID" value="TVU83295.1"/>
    <property type="molecule type" value="Genomic_DNA"/>
</dbReference>
<accession>A0A558IPG9</accession>
<evidence type="ECO:0000256" key="1">
    <source>
        <dbReference type="SAM" id="MobiDB-lite"/>
    </source>
</evidence>
<dbReference type="AlphaFoldDB" id="A0A558IPG9"/>
<protein>
    <submittedName>
        <fullName evidence="2">Uncharacterized protein</fullName>
    </submittedName>
</protein>
<name>A0A558IPG9_9CORY</name>
<dbReference type="Proteomes" id="UP000320648">
    <property type="component" value="Unassembled WGS sequence"/>
</dbReference>
<gene>
    <name evidence="2" type="ORF">FQN05_07345</name>
</gene>
<feature type="region of interest" description="Disordered" evidence="1">
    <location>
        <begin position="97"/>
        <end position="123"/>
    </location>
</feature>
<organism evidence="2 3">
    <name type="scientific">Corynebacterium aurimucosum</name>
    <dbReference type="NCBI Taxonomy" id="169292"/>
    <lineage>
        <taxon>Bacteria</taxon>
        <taxon>Bacillati</taxon>
        <taxon>Actinomycetota</taxon>
        <taxon>Actinomycetes</taxon>
        <taxon>Mycobacteriales</taxon>
        <taxon>Corynebacteriaceae</taxon>
        <taxon>Corynebacterium</taxon>
    </lineage>
</organism>
<reference evidence="2 3" key="1">
    <citation type="submission" date="2019-07" db="EMBL/GenBank/DDBJ databases">
        <title>Draft genome of C. aurimucosum strain 15-4290.</title>
        <authorList>
            <person name="Pacheco L.G.C."/>
            <person name="Aguiar E.R.G.R."/>
            <person name="Navas J."/>
            <person name="Santos C.S."/>
            <person name="Rocha D.J.P.G."/>
        </authorList>
    </citation>
    <scope>NUCLEOTIDE SEQUENCE [LARGE SCALE GENOMIC DNA]</scope>
    <source>
        <strain evidence="2 3">15-4290</strain>
    </source>
</reference>
<evidence type="ECO:0000313" key="3">
    <source>
        <dbReference type="Proteomes" id="UP000320648"/>
    </source>
</evidence>
<comment type="caution">
    <text evidence="2">The sequence shown here is derived from an EMBL/GenBank/DDBJ whole genome shotgun (WGS) entry which is preliminary data.</text>
</comment>
<proteinExistence type="predicted"/>